<dbReference type="Gene3D" id="2.40.160.20">
    <property type="match status" value="1"/>
</dbReference>
<dbReference type="InterPro" id="IPR050330">
    <property type="entry name" value="Bact_OuterMem_StrucFunc"/>
</dbReference>
<dbReference type="InterPro" id="IPR011250">
    <property type="entry name" value="OMP/PagP_B-barrel"/>
</dbReference>
<evidence type="ECO:0000256" key="4">
    <source>
        <dbReference type="ARBA" id="ARBA00022692"/>
    </source>
</evidence>
<dbReference type="GO" id="GO:0005509">
    <property type="term" value="F:calcium ion binding"/>
    <property type="evidence" value="ECO:0007669"/>
    <property type="project" value="InterPro"/>
</dbReference>
<dbReference type="InterPro" id="IPR028974">
    <property type="entry name" value="TSP_type-3_rpt"/>
</dbReference>
<keyword evidence="2" id="KW-0813">Transport</keyword>
<dbReference type="CDD" id="cd07185">
    <property type="entry name" value="OmpA_C-like"/>
    <property type="match status" value="1"/>
</dbReference>
<reference evidence="11" key="1">
    <citation type="submission" date="2022-05" db="EMBL/GenBank/DDBJ databases">
        <title>A multi-omics perspective on studying reproductive biology in Daphnia sinensis.</title>
        <authorList>
            <person name="Jia J."/>
        </authorList>
    </citation>
    <scope>NUCLEOTIDE SEQUENCE</scope>
    <source>
        <strain evidence="11">WSL</strain>
    </source>
</reference>
<evidence type="ECO:0000256" key="2">
    <source>
        <dbReference type="ARBA" id="ARBA00022448"/>
    </source>
</evidence>
<keyword evidence="7" id="KW-0472">Membrane</keyword>
<dbReference type="SUPFAM" id="SSF103088">
    <property type="entry name" value="OmpA-like"/>
    <property type="match status" value="1"/>
</dbReference>
<dbReference type="PANTHER" id="PTHR30329:SF21">
    <property type="entry name" value="LIPOPROTEIN YIAD-RELATED"/>
    <property type="match status" value="1"/>
</dbReference>
<evidence type="ECO:0000259" key="10">
    <source>
        <dbReference type="PROSITE" id="PS51123"/>
    </source>
</evidence>
<dbReference type="SUPFAM" id="SSF103647">
    <property type="entry name" value="TSP type-3 repeat"/>
    <property type="match status" value="1"/>
</dbReference>
<dbReference type="GO" id="GO:0046930">
    <property type="term" value="C:pore complex"/>
    <property type="evidence" value="ECO:0007669"/>
    <property type="project" value="UniProtKB-KW"/>
</dbReference>
<dbReference type="GO" id="GO:0006811">
    <property type="term" value="P:monoatomic ion transport"/>
    <property type="evidence" value="ECO:0007669"/>
    <property type="project" value="UniProtKB-KW"/>
</dbReference>
<dbReference type="InterPro" id="IPR006665">
    <property type="entry name" value="OmpA-like"/>
</dbReference>
<evidence type="ECO:0000256" key="1">
    <source>
        <dbReference type="ARBA" id="ARBA00004571"/>
    </source>
</evidence>
<dbReference type="AlphaFoldDB" id="A0AAD5PKH5"/>
<dbReference type="Proteomes" id="UP000820818">
    <property type="component" value="Unassembled WGS sequence"/>
</dbReference>
<dbReference type="GO" id="GO:0015288">
    <property type="term" value="F:porin activity"/>
    <property type="evidence" value="ECO:0007669"/>
    <property type="project" value="UniProtKB-KW"/>
</dbReference>
<evidence type="ECO:0000256" key="5">
    <source>
        <dbReference type="ARBA" id="ARBA00023065"/>
    </source>
</evidence>
<dbReference type="Gene3D" id="3.30.1330.60">
    <property type="entry name" value="OmpA-like domain"/>
    <property type="match status" value="1"/>
</dbReference>
<dbReference type="PROSITE" id="PS51123">
    <property type="entry name" value="OMPA_2"/>
    <property type="match status" value="1"/>
</dbReference>
<evidence type="ECO:0000256" key="9">
    <source>
        <dbReference type="SAM" id="MobiDB-lite"/>
    </source>
</evidence>
<keyword evidence="6" id="KW-0626">Porin</keyword>
<keyword evidence="12" id="KW-1185">Reference proteome</keyword>
<dbReference type="Pfam" id="PF00691">
    <property type="entry name" value="OmpA"/>
    <property type="match status" value="1"/>
</dbReference>
<dbReference type="EMBL" id="WJBH02000119">
    <property type="protein sequence ID" value="KAI9550591.1"/>
    <property type="molecule type" value="Genomic_DNA"/>
</dbReference>
<evidence type="ECO:0000313" key="12">
    <source>
        <dbReference type="Proteomes" id="UP000820818"/>
    </source>
</evidence>
<keyword evidence="3" id="KW-1134">Transmembrane beta strand</keyword>
<evidence type="ECO:0000256" key="7">
    <source>
        <dbReference type="ARBA" id="ARBA00023136"/>
    </source>
</evidence>
<name>A0AAD5PKH5_9CRUS</name>
<keyword evidence="5" id="KW-0406">Ion transport</keyword>
<keyword evidence="4" id="KW-0812">Transmembrane</keyword>
<dbReference type="InterPro" id="IPR006664">
    <property type="entry name" value="OMP_bac"/>
</dbReference>
<organism evidence="11 12">
    <name type="scientific">Daphnia sinensis</name>
    <dbReference type="NCBI Taxonomy" id="1820382"/>
    <lineage>
        <taxon>Eukaryota</taxon>
        <taxon>Metazoa</taxon>
        <taxon>Ecdysozoa</taxon>
        <taxon>Arthropoda</taxon>
        <taxon>Crustacea</taxon>
        <taxon>Branchiopoda</taxon>
        <taxon>Diplostraca</taxon>
        <taxon>Cladocera</taxon>
        <taxon>Anomopoda</taxon>
        <taxon>Daphniidae</taxon>
        <taxon>Daphnia</taxon>
        <taxon>Daphnia similis group</taxon>
    </lineage>
</organism>
<evidence type="ECO:0000256" key="8">
    <source>
        <dbReference type="ARBA" id="ARBA00023237"/>
    </source>
</evidence>
<evidence type="ECO:0000256" key="6">
    <source>
        <dbReference type="ARBA" id="ARBA00023114"/>
    </source>
</evidence>
<evidence type="ECO:0000256" key="3">
    <source>
        <dbReference type="ARBA" id="ARBA00022452"/>
    </source>
</evidence>
<feature type="region of interest" description="Disordered" evidence="9">
    <location>
        <begin position="252"/>
        <end position="281"/>
    </location>
</feature>
<dbReference type="PRINTS" id="PR01021">
    <property type="entry name" value="OMPADOMAIN"/>
</dbReference>
<dbReference type="Gene3D" id="4.10.1080.10">
    <property type="entry name" value="TSP type-3 repeat"/>
    <property type="match status" value="1"/>
</dbReference>
<evidence type="ECO:0000313" key="11">
    <source>
        <dbReference type="EMBL" id="KAI9550591.1"/>
    </source>
</evidence>
<dbReference type="PANTHER" id="PTHR30329">
    <property type="entry name" value="STATOR ELEMENT OF FLAGELLAR MOTOR COMPLEX"/>
    <property type="match status" value="1"/>
</dbReference>
<accession>A0AAD5PKH5</accession>
<dbReference type="InterPro" id="IPR036737">
    <property type="entry name" value="OmpA-like_sf"/>
</dbReference>
<gene>
    <name evidence="11" type="ORF">GHT06_005838</name>
</gene>
<sequence length="484" mass="51931">MGASISASAQKAAETGKYKLIPNDQWEFGLHTGLVFTQADANNKLTPGLGGGVYLRKALDHTFSLRGSLNYAQAKGTNNVAYNQFQGKTIDKFNSPIITGEIDVLIGLGNGRFDGGRRSINPYVFVGGGFGSQKTNLTLKGSGDVKDAAKVAGLSGKWAQFQGGVGVSFRVNDKISFGIEEKIVIPIGTYADFLDGVERQERDIPTYTNIRLGFNIGGGKDSKKPVPLWWANPADQINADLADLKKRPVYDPTDTDGDGVIDAVDQEKDTPSGARVDTRGVALDSDGDGLADYKDKEPFSPVGYQVDKSTGVAQVPKPNYATEADVDRIVDAKMAKLQASLGSTNKGGGVADWFLPMIHFDFNSSKIKDSEYGNLSSVASVMKSNPGIKIVVTGATDKIAGDGYNQNLSYRRAESAIDALVKRFGVDRSRLILNYNGEDKTLIPTSAASYMNRRVEFKVAQGETEMAAPAPVSKKSYKGNKSGY</sequence>
<proteinExistence type="predicted"/>
<dbReference type="SUPFAM" id="SSF56925">
    <property type="entry name" value="OMPA-like"/>
    <property type="match status" value="1"/>
</dbReference>
<feature type="domain" description="OmpA-like" evidence="10">
    <location>
        <begin position="347"/>
        <end position="463"/>
    </location>
</feature>
<protein>
    <recommendedName>
        <fullName evidence="10">OmpA-like domain-containing protein</fullName>
    </recommendedName>
</protein>
<comment type="caution">
    <text evidence="11">The sequence shown here is derived from an EMBL/GenBank/DDBJ whole genome shotgun (WGS) entry which is preliminary data.</text>
</comment>
<keyword evidence="8" id="KW-0998">Cell outer membrane</keyword>
<comment type="subcellular location">
    <subcellularLocation>
        <location evidence="1">Cell outer membrane</location>
        <topology evidence="1">Multi-pass membrane protein</topology>
    </subcellularLocation>
</comment>